<reference evidence="1 2" key="1">
    <citation type="submission" date="2017-05" db="EMBL/GenBank/DDBJ databases">
        <authorList>
            <person name="Varghese N."/>
            <person name="Submissions S."/>
        </authorList>
    </citation>
    <scope>NUCLEOTIDE SEQUENCE [LARGE SCALE GENOMIC DNA]</scope>
    <source>
        <strain evidence="1 2">DSM 29982</strain>
    </source>
</reference>
<gene>
    <name evidence="1" type="ORF">SAMN06265220_101659</name>
</gene>
<dbReference type="OrthoDB" id="1376848at2"/>
<dbReference type="RefSeq" id="WP_111377032.1">
    <property type="nucleotide sequence ID" value="NZ_CP043612.1"/>
</dbReference>
<dbReference type="EMBL" id="FXTQ01000001">
    <property type="protein sequence ID" value="SMO41822.1"/>
    <property type="molecule type" value="Genomic_DNA"/>
</dbReference>
<accession>A0A521B415</accession>
<keyword evidence="2" id="KW-1185">Reference proteome</keyword>
<proteinExistence type="predicted"/>
<dbReference type="AlphaFoldDB" id="A0A521B415"/>
<protein>
    <submittedName>
        <fullName evidence="1">Uncharacterized protein</fullName>
    </submittedName>
</protein>
<organism evidence="1 2">
    <name type="scientific">Flavobacterium nitrogenifigens</name>
    <dbReference type="NCBI Taxonomy" id="1617283"/>
    <lineage>
        <taxon>Bacteria</taxon>
        <taxon>Pseudomonadati</taxon>
        <taxon>Bacteroidota</taxon>
        <taxon>Flavobacteriia</taxon>
        <taxon>Flavobacteriales</taxon>
        <taxon>Flavobacteriaceae</taxon>
        <taxon>Flavobacterium</taxon>
    </lineage>
</organism>
<evidence type="ECO:0000313" key="1">
    <source>
        <dbReference type="EMBL" id="SMO41822.1"/>
    </source>
</evidence>
<evidence type="ECO:0000313" key="2">
    <source>
        <dbReference type="Proteomes" id="UP000319267"/>
    </source>
</evidence>
<dbReference type="Proteomes" id="UP000319267">
    <property type="component" value="Unassembled WGS sequence"/>
</dbReference>
<name>A0A521B415_9FLAO</name>
<sequence>MMTKNDAAKVYDTVLSIPSMNEPVRMDLKISRKNVLLLSNLIHHGLSTEKDNSILAESISAEDLNELKNIAQECLVKANLVELNLKLLSLSEDVKE</sequence>